<dbReference type="EMBL" id="JAWZYT010001568">
    <property type="protein sequence ID" value="KAK4311010.1"/>
    <property type="molecule type" value="Genomic_DNA"/>
</dbReference>
<comment type="caution">
    <text evidence="3">The sequence shown here is derived from an EMBL/GenBank/DDBJ whole genome shotgun (WGS) entry which is preliminary data.</text>
</comment>
<sequence length="245" mass="26582">MGGVDHYDQMVQYYPLLRRTYKWTRKFMFYLIQMAIFNSFALYKMYALTPRKMALLEYMEHIVEKLLTFTQDEWPTSGVPIYHAPDVPNPRPPYQPRSRCRRVATPATTAATLATTAATPSTTAATLVTTAATLATTAATLTTTAATPATSTASLATTAATPSKTAETPTTTAATLTTTAATPSTTAATPGPSAIPAAARRRHEGGDAPRNKRPRIVIDDNLRLNQALQHNPQTEYPRQSGHPDG</sequence>
<evidence type="ECO:0000256" key="2">
    <source>
        <dbReference type="SAM" id="Phobius"/>
    </source>
</evidence>
<evidence type="ECO:0000313" key="3">
    <source>
        <dbReference type="EMBL" id="KAK4311010.1"/>
    </source>
</evidence>
<evidence type="ECO:0008006" key="5">
    <source>
        <dbReference type="Google" id="ProtNLM"/>
    </source>
</evidence>
<protein>
    <recommendedName>
        <fullName evidence="5">PiggyBac transposable element-derived protein domain-containing protein</fullName>
    </recommendedName>
</protein>
<keyword evidence="4" id="KW-1185">Reference proteome</keyword>
<organism evidence="3 4">
    <name type="scientific">Petrolisthes manimaculis</name>
    <dbReference type="NCBI Taxonomy" id="1843537"/>
    <lineage>
        <taxon>Eukaryota</taxon>
        <taxon>Metazoa</taxon>
        <taxon>Ecdysozoa</taxon>
        <taxon>Arthropoda</taxon>
        <taxon>Crustacea</taxon>
        <taxon>Multicrustacea</taxon>
        <taxon>Malacostraca</taxon>
        <taxon>Eumalacostraca</taxon>
        <taxon>Eucarida</taxon>
        <taxon>Decapoda</taxon>
        <taxon>Pleocyemata</taxon>
        <taxon>Anomura</taxon>
        <taxon>Galatheoidea</taxon>
        <taxon>Porcellanidae</taxon>
        <taxon>Petrolisthes</taxon>
    </lineage>
</organism>
<feature type="compositionally biased region" description="Basic and acidic residues" evidence="1">
    <location>
        <begin position="204"/>
        <end position="216"/>
    </location>
</feature>
<keyword evidence="2" id="KW-0472">Membrane</keyword>
<keyword evidence="2" id="KW-1133">Transmembrane helix</keyword>
<feature type="transmembrane region" description="Helical" evidence="2">
    <location>
        <begin position="27"/>
        <end position="46"/>
    </location>
</feature>
<reference evidence="3" key="1">
    <citation type="submission" date="2023-11" db="EMBL/GenBank/DDBJ databases">
        <title>Genome assemblies of two species of porcelain crab, Petrolisthes cinctipes and Petrolisthes manimaculis (Anomura: Porcellanidae).</title>
        <authorList>
            <person name="Angst P."/>
        </authorList>
    </citation>
    <scope>NUCLEOTIDE SEQUENCE</scope>
    <source>
        <strain evidence="3">PB745_02</strain>
        <tissue evidence="3">Gill</tissue>
    </source>
</reference>
<dbReference type="Proteomes" id="UP001292094">
    <property type="component" value="Unassembled WGS sequence"/>
</dbReference>
<feature type="region of interest" description="Disordered" evidence="1">
    <location>
        <begin position="148"/>
        <end position="216"/>
    </location>
</feature>
<keyword evidence="2" id="KW-0812">Transmembrane</keyword>
<name>A0AAE1PLT1_9EUCA</name>
<accession>A0AAE1PLT1</accession>
<evidence type="ECO:0000313" key="4">
    <source>
        <dbReference type="Proteomes" id="UP001292094"/>
    </source>
</evidence>
<proteinExistence type="predicted"/>
<feature type="compositionally biased region" description="Low complexity" evidence="1">
    <location>
        <begin position="148"/>
        <end position="198"/>
    </location>
</feature>
<dbReference type="AlphaFoldDB" id="A0AAE1PLT1"/>
<evidence type="ECO:0000256" key="1">
    <source>
        <dbReference type="SAM" id="MobiDB-lite"/>
    </source>
</evidence>
<gene>
    <name evidence="3" type="ORF">Pmani_017465</name>
</gene>